<dbReference type="OrthoDB" id="1684395at2"/>
<gene>
    <name evidence="3" type="ORF">CP373A1_15060</name>
</gene>
<protein>
    <recommendedName>
        <fullName evidence="2">Staygreen protein domain-containing protein</fullName>
    </recommendedName>
</protein>
<evidence type="ECO:0000256" key="1">
    <source>
        <dbReference type="ARBA" id="ARBA00022946"/>
    </source>
</evidence>
<dbReference type="eggNOG" id="ENOG50320U5">
    <property type="taxonomic scope" value="Bacteria"/>
</dbReference>
<dbReference type="PANTHER" id="PTHR31750">
    <property type="entry name" value="PROTEIN STAY-GREEN 1, CHLOROPLASTIC-RELATED"/>
    <property type="match status" value="1"/>
</dbReference>
<proteinExistence type="predicted"/>
<dbReference type="InterPro" id="IPR024984">
    <property type="entry name" value="DUF3888"/>
</dbReference>
<dbReference type="Pfam" id="PF13027">
    <property type="entry name" value="DUF3888"/>
    <property type="match status" value="1"/>
</dbReference>
<sequence length="262" mass="30495">MKEFMKEKLNIEVNDLLLENANIQNRFYTLTHSDETGELFLFIDTKYREDKFSKHRDEVISCWKEIDNKYILEVYLCIDGQDNIGDIEKRDIIFRKELPLALEAIVYGDKGIFLGNKSLIDSPIIVYFNSSNPKYNKIERWGQVSDYLIKKDRVQNNFKVPQNIINSRLKDGVIFTLLSTYIEKEMKKIYGSKYVYCPNFSDIIMIRPLSAPLACKGKYIVVVRVKSAGINKNPVNETIMEFLISTDGVKIQSVKNPRKYMG</sequence>
<dbReference type="EMBL" id="MAPZ01000028">
    <property type="protein sequence ID" value="OBY09653.1"/>
    <property type="molecule type" value="Genomic_DNA"/>
</dbReference>
<keyword evidence="4" id="KW-1185">Reference proteome</keyword>
<dbReference type="Proteomes" id="UP000092714">
    <property type="component" value="Unassembled WGS sequence"/>
</dbReference>
<feature type="domain" description="Staygreen protein" evidence="2">
    <location>
        <begin position="4"/>
        <end position="147"/>
    </location>
</feature>
<organism evidence="3 4">
    <name type="scientific">Clostridium paraputrificum</name>
    <dbReference type="NCBI Taxonomy" id="29363"/>
    <lineage>
        <taxon>Bacteria</taxon>
        <taxon>Bacillati</taxon>
        <taxon>Bacillota</taxon>
        <taxon>Clostridia</taxon>
        <taxon>Eubacteriales</taxon>
        <taxon>Clostridiaceae</taxon>
        <taxon>Clostridium</taxon>
    </lineage>
</organism>
<accession>A0A174WKM4</accession>
<comment type="caution">
    <text evidence="3">The sequence shown here is derived from an EMBL/GenBank/DDBJ whole genome shotgun (WGS) entry which is preliminary data.</text>
</comment>
<dbReference type="RefSeq" id="WP_065254788.1">
    <property type="nucleotide sequence ID" value="NZ_CAXSZC010000015.1"/>
</dbReference>
<keyword evidence="1" id="KW-0809">Transit peptide</keyword>
<dbReference type="InterPro" id="IPR024438">
    <property type="entry name" value="Staygreen"/>
</dbReference>
<reference evidence="3 4" key="1">
    <citation type="submission" date="2016-06" db="EMBL/GenBank/DDBJ databases">
        <authorList>
            <person name="Kjaerup R.B."/>
            <person name="Dalgaard T.S."/>
            <person name="Juul-Madsen H.R."/>
        </authorList>
    </citation>
    <scope>NUCLEOTIDE SEQUENCE [LARGE SCALE GENOMIC DNA]</scope>
    <source>
        <strain evidence="3 4">373-A1</strain>
    </source>
</reference>
<dbReference type="PANTHER" id="PTHR31750:SF4">
    <property type="entry name" value="LP06106P"/>
    <property type="match status" value="1"/>
</dbReference>
<evidence type="ECO:0000313" key="3">
    <source>
        <dbReference type="EMBL" id="OBY09653.1"/>
    </source>
</evidence>
<evidence type="ECO:0000259" key="2">
    <source>
        <dbReference type="Pfam" id="PF12638"/>
    </source>
</evidence>
<evidence type="ECO:0000313" key="4">
    <source>
        <dbReference type="Proteomes" id="UP000092714"/>
    </source>
</evidence>
<name>A0A174WKM4_9CLOT</name>
<dbReference type="Pfam" id="PF12638">
    <property type="entry name" value="Staygreen"/>
    <property type="match status" value="1"/>
</dbReference>
<dbReference type="AlphaFoldDB" id="A0A174WKM4"/>